<evidence type="ECO:0000256" key="1">
    <source>
        <dbReference type="ARBA" id="ARBA00002682"/>
    </source>
</evidence>
<feature type="compositionally biased region" description="Polar residues" evidence="7">
    <location>
        <begin position="18"/>
        <end position="36"/>
    </location>
</feature>
<evidence type="ECO:0000256" key="5">
    <source>
        <dbReference type="PROSITE-ProRule" id="PRU01161"/>
    </source>
</evidence>
<evidence type="ECO:0000256" key="4">
    <source>
        <dbReference type="ARBA" id="ARBA00023098"/>
    </source>
</evidence>
<name>A0A9P7QE58_9HYPO</name>
<comment type="caution">
    <text evidence="9">The sequence shown here is derived from an EMBL/GenBank/DDBJ whole genome shotgun (WGS) entry which is preliminary data.</text>
</comment>
<dbReference type="PANTHER" id="PTHR14226:SF10">
    <property type="entry name" value="TRIACYLGLYCEROL LIPASE 4-RELATED"/>
    <property type="match status" value="1"/>
</dbReference>
<dbReference type="CDD" id="cd07230">
    <property type="entry name" value="Pat_TGL4-5_like"/>
    <property type="match status" value="1"/>
</dbReference>
<feature type="compositionally biased region" description="Polar residues" evidence="7">
    <location>
        <begin position="613"/>
        <end position="624"/>
    </location>
</feature>
<comment type="function">
    <text evidence="1">Probable lipid hydrolase.</text>
</comment>
<dbReference type="Pfam" id="PF01734">
    <property type="entry name" value="Patatin"/>
    <property type="match status" value="1"/>
</dbReference>
<keyword evidence="10" id="KW-1185">Reference proteome</keyword>
<comment type="subcellular location">
    <subcellularLocation>
        <location evidence="6">Membrane</location>
        <topology evidence="6">Single-pass membrane protein</topology>
    </subcellularLocation>
</comment>
<feature type="short sequence motif" description="GXSXG" evidence="5">
    <location>
        <begin position="253"/>
        <end position="257"/>
    </location>
</feature>
<dbReference type="InterPro" id="IPR050301">
    <property type="entry name" value="NTE"/>
</dbReference>
<evidence type="ECO:0000313" key="10">
    <source>
        <dbReference type="Proteomes" id="UP000707071"/>
    </source>
</evidence>
<feature type="short sequence motif" description="GXGXXG" evidence="5">
    <location>
        <begin position="226"/>
        <end position="231"/>
    </location>
</feature>
<dbReference type="Pfam" id="PF11815">
    <property type="entry name" value="DUF3336"/>
    <property type="match status" value="1"/>
</dbReference>
<feature type="region of interest" description="Disordered" evidence="7">
    <location>
        <begin position="747"/>
        <end position="810"/>
    </location>
</feature>
<keyword evidence="3 5" id="KW-0442">Lipid degradation</keyword>
<sequence>MADLLLQTHTAGGLHGTGSKSVLSPQAKSDNSQSHLDSGRTIRQVVSRTLRDASNAFLSWKDGLSPEDREAVRLRHQKREESLGEMKSAETYQQWSAAASGLDQLDGNDRWKHDTEDGEYDFLLIQERLSALDEARASGDVRATMHLIRTELSRGLGGMDNVDLYRHSYIGTKKLIERYVDSAIQSIDALVCQSTFKHHDIPIKDLLEAMLYSRQSFGRSALLLSGGGTFGMTHIGVLKALFEQQLLPRIISGSSAGSIVCAVMCTKNDQEIPELIQAFPFGDLAVFEEEDSSLGILGHLRRLLTEGSWCNIDNLKRVMRGMMGDMTFQEAYNRTRRILNICVSTASIYELPRLLNYVTAPNVMIWSAVASSCSLPLVYKSSPLLVKDPATGEHHPWIPTPQHFIDGSLDNDLPMTRLAEMFNVNHFIVCQVNPHVVPFLSKVDVLPQDRRLQKLDGSHSDGELDWEDTLTTLARDEALHRLQFMAELGIFPNLMTKCRTILNQKYSGDITILPEVAMNDLPKVLTNPNAEFMIRSCIAGERATWPRLSRIRDCCAIELALDRAVHSLRARVVFSESQRNLRALGTGPGNLKLGSSVIPTAFTLHSPAATVVTGHSASTSGSRSQVHKRRRSGGSFQASHDGRTILGMSNTENHAVARELSEMASRGQADARTPTSLCKPRLQRASKSVTNVFQHKVPGSTAAAHDFDGAAVFDSSRHLTDSDGLCSVTLPGCSRQNDMQPMTPQLWSEQAEQEERNAISPADDLDTSEVGHSSDADAEQVTEESDPDLYNSPYRHALPESDRKTINGQV</sequence>
<reference evidence="9 10" key="1">
    <citation type="journal article" date="2020" name="bioRxiv">
        <title>Whole genome comparisons of ergot fungi reveals the divergence and evolution of species within the genus Claviceps are the result of varying mechanisms driving genome evolution and host range expansion.</title>
        <authorList>
            <person name="Wyka S.A."/>
            <person name="Mondo S.J."/>
            <person name="Liu M."/>
            <person name="Dettman J."/>
            <person name="Nalam V."/>
            <person name="Broders K.D."/>
        </authorList>
    </citation>
    <scope>NUCLEOTIDE SEQUENCE [LARGE SCALE GENOMIC DNA]</scope>
    <source>
        <strain evidence="9 10">Clav52</strain>
    </source>
</reference>
<feature type="compositionally biased region" description="Basic and acidic residues" evidence="7">
    <location>
        <begin position="797"/>
        <end position="810"/>
    </location>
</feature>
<gene>
    <name evidence="9" type="ORF">E4U09_007816</name>
</gene>
<dbReference type="GO" id="GO:0006641">
    <property type="term" value="P:triglyceride metabolic process"/>
    <property type="evidence" value="ECO:0007669"/>
    <property type="project" value="UniProtKB-ARBA"/>
</dbReference>
<dbReference type="EMBL" id="SRRH01000849">
    <property type="protein sequence ID" value="KAG6284536.1"/>
    <property type="molecule type" value="Genomic_DNA"/>
</dbReference>
<dbReference type="InterPro" id="IPR021771">
    <property type="entry name" value="Triacylglycerol_lipase_N"/>
</dbReference>
<organism evidence="9 10">
    <name type="scientific">Claviceps aff. purpurea</name>
    <dbReference type="NCBI Taxonomy" id="1967640"/>
    <lineage>
        <taxon>Eukaryota</taxon>
        <taxon>Fungi</taxon>
        <taxon>Dikarya</taxon>
        <taxon>Ascomycota</taxon>
        <taxon>Pezizomycotina</taxon>
        <taxon>Sordariomycetes</taxon>
        <taxon>Hypocreomycetidae</taxon>
        <taxon>Hypocreales</taxon>
        <taxon>Clavicipitaceae</taxon>
        <taxon>Claviceps</taxon>
    </lineage>
</organism>
<dbReference type="GO" id="GO:0016042">
    <property type="term" value="P:lipid catabolic process"/>
    <property type="evidence" value="ECO:0007669"/>
    <property type="project" value="UniProtKB-UniRule"/>
</dbReference>
<accession>A0A9P7QE58</accession>
<protein>
    <recommendedName>
        <fullName evidence="6">Patatin-like phospholipase domain-containing protein</fullName>
        <ecNumber evidence="6">3.1.1.-</ecNumber>
    </recommendedName>
</protein>
<feature type="compositionally biased region" description="Acidic residues" evidence="7">
    <location>
        <begin position="776"/>
        <end position="787"/>
    </location>
</feature>
<feature type="domain" description="PNPLA" evidence="8">
    <location>
        <begin position="222"/>
        <end position="419"/>
    </location>
</feature>
<evidence type="ECO:0000256" key="6">
    <source>
        <dbReference type="RuleBase" id="RU362055"/>
    </source>
</evidence>
<keyword evidence="2 5" id="KW-0378">Hydrolase</keyword>
<comment type="similarity">
    <text evidence="6">Belongs to the PLPL family.</text>
</comment>
<proteinExistence type="inferred from homology"/>
<dbReference type="PANTHER" id="PTHR14226">
    <property type="entry name" value="NEUROPATHY TARGET ESTERASE/SWISS CHEESE D.MELANOGASTER"/>
    <property type="match status" value="1"/>
</dbReference>
<feature type="active site" description="Nucleophile" evidence="5">
    <location>
        <position position="255"/>
    </location>
</feature>
<evidence type="ECO:0000256" key="2">
    <source>
        <dbReference type="ARBA" id="ARBA00022801"/>
    </source>
</evidence>
<feature type="region of interest" description="Disordered" evidence="7">
    <location>
        <begin position="613"/>
        <end position="642"/>
    </location>
</feature>
<dbReference type="SUPFAM" id="SSF52151">
    <property type="entry name" value="FabD/lysophospholipase-like"/>
    <property type="match status" value="1"/>
</dbReference>
<dbReference type="EC" id="3.1.1.-" evidence="6"/>
<comment type="caution">
    <text evidence="5">Lacks conserved residue(s) required for the propagation of feature annotation.</text>
</comment>
<dbReference type="Gene3D" id="3.40.1090.10">
    <property type="entry name" value="Cytosolic phospholipase A2 catalytic domain"/>
    <property type="match status" value="2"/>
</dbReference>
<evidence type="ECO:0000256" key="7">
    <source>
        <dbReference type="SAM" id="MobiDB-lite"/>
    </source>
</evidence>
<evidence type="ECO:0000259" key="8">
    <source>
        <dbReference type="PROSITE" id="PS51635"/>
    </source>
</evidence>
<dbReference type="InterPro" id="IPR002641">
    <property type="entry name" value="PNPLA_dom"/>
</dbReference>
<dbReference type="GO" id="GO:0016020">
    <property type="term" value="C:membrane"/>
    <property type="evidence" value="ECO:0007669"/>
    <property type="project" value="UniProtKB-SubCell"/>
</dbReference>
<dbReference type="PROSITE" id="PS51635">
    <property type="entry name" value="PNPLA"/>
    <property type="match status" value="1"/>
</dbReference>
<dbReference type="Proteomes" id="UP000707071">
    <property type="component" value="Unassembled WGS sequence"/>
</dbReference>
<dbReference type="InterPro" id="IPR016035">
    <property type="entry name" value="Acyl_Trfase/lysoPLipase"/>
</dbReference>
<evidence type="ECO:0000256" key="3">
    <source>
        <dbReference type="ARBA" id="ARBA00022963"/>
    </source>
</evidence>
<evidence type="ECO:0000313" key="9">
    <source>
        <dbReference type="EMBL" id="KAG6284536.1"/>
    </source>
</evidence>
<keyword evidence="4 5" id="KW-0443">Lipid metabolism</keyword>
<comment type="function">
    <text evidence="6">Lipid hydrolase.</text>
</comment>
<dbReference type="GO" id="GO:0004806">
    <property type="term" value="F:triacylglycerol lipase activity"/>
    <property type="evidence" value="ECO:0007669"/>
    <property type="project" value="InterPro"/>
</dbReference>
<feature type="region of interest" description="Disordered" evidence="7">
    <location>
        <begin position="7"/>
        <end position="40"/>
    </location>
</feature>
<dbReference type="AlphaFoldDB" id="A0A9P7QE58"/>
<feature type="active site" description="Proton acceptor" evidence="5">
    <location>
        <position position="406"/>
    </location>
</feature>